<sequence length="560" mass="63909">MPKFASLSSAGVNNKRMKFFSDWGEGPVFDWYRALHASGADVVDRLQIRVENNGIPHRFVVAFLPEGKYARFDRRPLTREPGPMLVEAFGVAQAREAADDYDELTDAAFKTLEKTTTCEMNLKMPSNTTLLHIISACFSLSRDSHAGCYHLLKYNCYFFSWTVVMIVSRHTHQLLMPSPTRVVQRLTPKVKNLTESLTSKVIERLLDAISWGLTVFREKFGRKLDKGLGKRELFFWKIPIATINWVLRLFFTGIFRSLHGAEKTLRARIEDTIKKHLVPVITSVLNYQSTATEEQIKQRLWVDDFSEDFRDLIHGKILQIFWSTALETLAADYGRTKGEQLITKFKNHPKLSGRLKYHICGKNILQIIQMLNDGLIAAMFASRDKFNELERSQALPSDPKEMLKMVFEEAFKAGNEASALAAQEVIENTRDAINNPLRDDMWKEVWAVWDDIWVQIRTRTHTMIGELVDQILTDMAQIAVLDIMEEIRGGDTTKAAPANGFTSPDAVTPLIEIQKEIHRYIRSAPIIEGSNTADVASLHSAMTRAWIHSRDTYKPLTKVM</sequence>
<evidence type="ECO:0000313" key="1">
    <source>
        <dbReference type="EMBL" id="CAE6454445.1"/>
    </source>
</evidence>
<gene>
    <name evidence="1" type="ORF">RDB_LOCUS53118</name>
</gene>
<evidence type="ECO:0000313" key="2">
    <source>
        <dbReference type="Proteomes" id="UP000663853"/>
    </source>
</evidence>
<dbReference type="Proteomes" id="UP000663853">
    <property type="component" value="Unassembled WGS sequence"/>
</dbReference>
<dbReference type="EMBL" id="CAJMXA010001195">
    <property type="protein sequence ID" value="CAE6454445.1"/>
    <property type="molecule type" value="Genomic_DNA"/>
</dbReference>
<dbReference type="AlphaFoldDB" id="A0A8H3GJZ0"/>
<accession>A0A8H3GJZ0</accession>
<protein>
    <submittedName>
        <fullName evidence="1">Uncharacterized protein</fullName>
    </submittedName>
</protein>
<comment type="caution">
    <text evidence="1">The sequence shown here is derived from an EMBL/GenBank/DDBJ whole genome shotgun (WGS) entry which is preliminary data.</text>
</comment>
<proteinExistence type="predicted"/>
<name>A0A8H3GJZ0_9AGAM</name>
<reference evidence="1" key="1">
    <citation type="submission" date="2021-01" db="EMBL/GenBank/DDBJ databases">
        <authorList>
            <person name="Kaushik A."/>
        </authorList>
    </citation>
    <scope>NUCLEOTIDE SEQUENCE</scope>
    <source>
        <strain evidence="1">AG6-10EEA</strain>
    </source>
</reference>
<organism evidence="1 2">
    <name type="scientific">Rhizoctonia solani</name>
    <dbReference type="NCBI Taxonomy" id="456999"/>
    <lineage>
        <taxon>Eukaryota</taxon>
        <taxon>Fungi</taxon>
        <taxon>Dikarya</taxon>
        <taxon>Basidiomycota</taxon>
        <taxon>Agaricomycotina</taxon>
        <taxon>Agaricomycetes</taxon>
        <taxon>Cantharellales</taxon>
        <taxon>Ceratobasidiaceae</taxon>
        <taxon>Rhizoctonia</taxon>
    </lineage>
</organism>